<accession>A0ACC2X045</accession>
<keyword evidence="2" id="KW-1185">Reference proteome</keyword>
<comment type="caution">
    <text evidence="1">The sequence shown here is derived from an EMBL/GenBank/DDBJ whole genome shotgun (WGS) entry which is preliminary data.</text>
</comment>
<dbReference type="EMBL" id="JASBWV010000035">
    <property type="protein sequence ID" value="KAJ9116775.1"/>
    <property type="molecule type" value="Genomic_DNA"/>
</dbReference>
<sequence length="309" mass="34677">MHGGISRPDNVTKTAMSIMESRYKVTKRDSLSVPILLENPKDWMLCTPEDVVTRDRFHIFAVKGSKSVDDWLDNLDGGEDPKVQRGLLKEGKQMYDAAAGTLRDLLSKDERVVFTGHSGGGAVAAYVYKELYREAVEARESWKMDCIVFGSAATSNEQVTFPVPGMPGEHGNQTLGERNKDTDPINNNTNIRIAFCNRYDPVPRATTSYVYWFLNNWNRYHEASKKDQVTATPLPTDTLVPFGQIVTLVQEGNATKARWLTREEFQQVVYLDPTRHAMTVYLGSVLRLLKQSGYDGIDEGMWSVVNSAG</sequence>
<evidence type="ECO:0000313" key="1">
    <source>
        <dbReference type="EMBL" id="KAJ9116775.1"/>
    </source>
</evidence>
<reference evidence="1" key="1">
    <citation type="submission" date="2023-04" db="EMBL/GenBank/DDBJ databases">
        <title>Draft Genome sequencing of Naganishia species isolated from polar environments using Oxford Nanopore Technology.</title>
        <authorList>
            <person name="Leo P."/>
            <person name="Venkateswaran K."/>
        </authorList>
    </citation>
    <scope>NUCLEOTIDE SEQUENCE</scope>
    <source>
        <strain evidence="1">DBVPG 5303</strain>
    </source>
</reference>
<organism evidence="1 2">
    <name type="scientific">Naganishia onofrii</name>
    <dbReference type="NCBI Taxonomy" id="1851511"/>
    <lineage>
        <taxon>Eukaryota</taxon>
        <taxon>Fungi</taxon>
        <taxon>Dikarya</taxon>
        <taxon>Basidiomycota</taxon>
        <taxon>Agaricomycotina</taxon>
        <taxon>Tremellomycetes</taxon>
        <taxon>Filobasidiales</taxon>
        <taxon>Filobasidiaceae</taxon>
        <taxon>Naganishia</taxon>
    </lineage>
</organism>
<proteinExistence type="predicted"/>
<dbReference type="Proteomes" id="UP001234202">
    <property type="component" value="Unassembled WGS sequence"/>
</dbReference>
<protein>
    <submittedName>
        <fullName evidence="1">Uncharacterized protein</fullName>
    </submittedName>
</protein>
<evidence type="ECO:0000313" key="2">
    <source>
        <dbReference type="Proteomes" id="UP001234202"/>
    </source>
</evidence>
<gene>
    <name evidence="1" type="ORF">QFC24_006666</name>
</gene>
<name>A0ACC2X045_9TREE</name>